<comment type="subcellular location">
    <subcellularLocation>
        <location evidence="1">Secreted</location>
    </subcellularLocation>
</comment>
<evidence type="ECO:0000256" key="3">
    <source>
        <dbReference type="ARBA" id="ARBA00022525"/>
    </source>
</evidence>
<protein>
    <recommendedName>
        <fullName evidence="6">SCP domain-containing protein</fullName>
    </recommendedName>
</protein>
<dbReference type="Proteomes" id="UP000594454">
    <property type="component" value="Chromosome 5"/>
</dbReference>
<dbReference type="Gene3D" id="3.40.33.10">
    <property type="entry name" value="CAP"/>
    <property type="match status" value="1"/>
</dbReference>
<dbReference type="InterPro" id="IPR014044">
    <property type="entry name" value="CAP_dom"/>
</dbReference>
<name>A0A7R8V0N7_HERIL</name>
<evidence type="ECO:0000256" key="1">
    <source>
        <dbReference type="ARBA" id="ARBA00004613"/>
    </source>
</evidence>
<sequence>MSNLFIFVVFLVNCGYLSTGQDYSDYCSWSLCSGLPHVGCGNGGQFGPQCPAGVREFDLAPYQNEILHRYNYYRNAVAGGYVPGYSRAVRMATMVWDDELEYLAYLNAIRCDFNHDDCRNTNRFRNSGQNIAWRWDPANEAPSAGDAVLWAIDYWFSEYTLADMSVINSFYWGTGSEHFTVMVAERNVATGCAVLQYRDGGGMTTYVVCNYATTNIIDRPIYRSGRTTSQCREGGNPQYPNLCEVTEQYSVNSNRW</sequence>
<dbReference type="AlphaFoldDB" id="A0A7R8V0N7"/>
<accession>A0A7R8V0N7</accession>
<gene>
    <name evidence="7" type="ORF">HERILL_LOCUS12583</name>
</gene>
<organism evidence="7 8">
    <name type="scientific">Hermetia illucens</name>
    <name type="common">Black soldier fly</name>
    <dbReference type="NCBI Taxonomy" id="343691"/>
    <lineage>
        <taxon>Eukaryota</taxon>
        <taxon>Metazoa</taxon>
        <taxon>Ecdysozoa</taxon>
        <taxon>Arthropoda</taxon>
        <taxon>Hexapoda</taxon>
        <taxon>Insecta</taxon>
        <taxon>Pterygota</taxon>
        <taxon>Neoptera</taxon>
        <taxon>Endopterygota</taxon>
        <taxon>Diptera</taxon>
        <taxon>Brachycera</taxon>
        <taxon>Stratiomyomorpha</taxon>
        <taxon>Stratiomyidae</taxon>
        <taxon>Hermetiinae</taxon>
        <taxon>Hermetia</taxon>
    </lineage>
</organism>
<feature type="domain" description="SCP" evidence="6">
    <location>
        <begin position="61"/>
        <end position="218"/>
    </location>
</feature>
<dbReference type="SMART" id="SM00198">
    <property type="entry name" value="SCP"/>
    <property type="match status" value="1"/>
</dbReference>
<dbReference type="OrthoDB" id="414826at2759"/>
<evidence type="ECO:0000313" key="7">
    <source>
        <dbReference type="EMBL" id="CAD7090074.1"/>
    </source>
</evidence>
<evidence type="ECO:0000256" key="4">
    <source>
        <dbReference type="ARBA" id="ARBA00022729"/>
    </source>
</evidence>
<dbReference type="InParanoid" id="A0A7R8V0N7"/>
<dbReference type="CDD" id="cd05380">
    <property type="entry name" value="CAP_euk"/>
    <property type="match status" value="1"/>
</dbReference>
<dbReference type="PANTHER" id="PTHR10334">
    <property type="entry name" value="CYSTEINE-RICH SECRETORY PROTEIN-RELATED"/>
    <property type="match status" value="1"/>
</dbReference>
<dbReference type="PIRSF" id="PIRSF038921">
    <property type="entry name" value="P14a"/>
    <property type="match status" value="1"/>
</dbReference>
<feature type="chain" id="PRO_5031309271" description="SCP domain-containing protein" evidence="5">
    <location>
        <begin position="20"/>
        <end position="256"/>
    </location>
</feature>
<dbReference type="SUPFAM" id="SSF55797">
    <property type="entry name" value="PR-1-like"/>
    <property type="match status" value="1"/>
</dbReference>
<evidence type="ECO:0000256" key="2">
    <source>
        <dbReference type="ARBA" id="ARBA00009923"/>
    </source>
</evidence>
<keyword evidence="8" id="KW-1185">Reference proteome</keyword>
<dbReference type="InterPro" id="IPR001283">
    <property type="entry name" value="CRISP-related"/>
</dbReference>
<dbReference type="InterPro" id="IPR034763">
    <property type="entry name" value="P14a_insect"/>
</dbReference>
<keyword evidence="3" id="KW-0964">Secreted</keyword>
<proteinExistence type="inferred from homology"/>
<dbReference type="OMA" id="RTHIACN"/>
<dbReference type="InterPro" id="IPR035940">
    <property type="entry name" value="CAP_sf"/>
</dbReference>
<dbReference type="EMBL" id="LR899013">
    <property type="protein sequence ID" value="CAD7090074.1"/>
    <property type="molecule type" value="Genomic_DNA"/>
</dbReference>
<keyword evidence="4 5" id="KW-0732">Signal</keyword>
<evidence type="ECO:0000256" key="5">
    <source>
        <dbReference type="SAM" id="SignalP"/>
    </source>
</evidence>
<evidence type="ECO:0000259" key="6">
    <source>
        <dbReference type="SMART" id="SM00198"/>
    </source>
</evidence>
<dbReference type="Pfam" id="PF00188">
    <property type="entry name" value="CAP"/>
    <property type="match status" value="1"/>
</dbReference>
<reference evidence="7 8" key="1">
    <citation type="submission" date="2020-11" db="EMBL/GenBank/DDBJ databases">
        <authorList>
            <person name="Wallbank WR R."/>
            <person name="Pardo Diaz C."/>
            <person name="Kozak K."/>
            <person name="Martin S."/>
            <person name="Jiggins C."/>
            <person name="Moest M."/>
            <person name="Warren A I."/>
            <person name="Generalovic N T."/>
            <person name="Byers J.R.P. K."/>
            <person name="Montejo-Kovacevich G."/>
            <person name="Yen C E."/>
        </authorList>
    </citation>
    <scope>NUCLEOTIDE SEQUENCE [LARGE SCALE GENOMIC DNA]</scope>
</reference>
<evidence type="ECO:0000313" key="8">
    <source>
        <dbReference type="Proteomes" id="UP000594454"/>
    </source>
</evidence>
<comment type="similarity">
    <text evidence="2">Belongs to the CRISP family.</text>
</comment>
<feature type="signal peptide" evidence="5">
    <location>
        <begin position="1"/>
        <end position="19"/>
    </location>
</feature>
<dbReference type="GO" id="GO:0005576">
    <property type="term" value="C:extracellular region"/>
    <property type="evidence" value="ECO:0007669"/>
    <property type="project" value="UniProtKB-SubCell"/>
</dbReference>